<accession>A0A2S7N3D0</accession>
<dbReference type="RefSeq" id="WP_104847632.1">
    <property type="nucleotide sequence ID" value="NZ_PKOZ01000001.1"/>
</dbReference>
<dbReference type="OrthoDB" id="2616285at2"/>
<dbReference type="AlphaFoldDB" id="A0A2S7N3D0"/>
<sequence length="120" mass="13474">MTKNYSLFVAAGFLLLAVSIFASAILISKTGIDQRNSAEKPAIASSNEAIMTMEELADYLSVSEETIEGIMQEDMMERTSGEVRDLEKHLPFVQLEDQTIFIKSEIDDWLKYKSGLFDVN</sequence>
<keyword evidence="2" id="KW-1185">Reference proteome</keyword>
<dbReference type="Proteomes" id="UP000239663">
    <property type="component" value="Unassembled WGS sequence"/>
</dbReference>
<organism evidence="1 2">
    <name type="scientific">Pradoshia eiseniae</name>
    <dbReference type="NCBI Taxonomy" id="2064768"/>
    <lineage>
        <taxon>Bacteria</taxon>
        <taxon>Bacillati</taxon>
        <taxon>Bacillota</taxon>
        <taxon>Bacilli</taxon>
        <taxon>Bacillales</taxon>
        <taxon>Bacillaceae</taxon>
        <taxon>Pradoshia</taxon>
    </lineage>
</organism>
<evidence type="ECO:0000313" key="1">
    <source>
        <dbReference type="EMBL" id="PQD96536.1"/>
    </source>
</evidence>
<reference evidence="1 2" key="1">
    <citation type="submission" date="2017-12" db="EMBL/GenBank/DDBJ databases">
        <title>Taxonomic description and draft genome of Pradoshia cofamensis Gen. nov., sp. nov., a thermotolerant bacillale isolated from anterior gut of earthworm Eisenia fetida.</title>
        <authorList>
            <person name="Saha T."/>
            <person name="Chakraborty R."/>
        </authorList>
    </citation>
    <scope>NUCLEOTIDE SEQUENCE [LARGE SCALE GENOMIC DNA]</scope>
    <source>
        <strain evidence="1 2">EAG3</strain>
    </source>
</reference>
<name>A0A2S7N3D0_9BACI</name>
<protein>
    <recommendedName>
        <fullName evidence="3">Helix-turn-helix domain-containing protein</fullName>
    </recommendedName>
</protein>
<evidence type="ECO:0000313" key="2">
    <source>
        <dbReference type="Proteomes" id="UP000239663"/>
    </source>
</evidence>
<comment type="caution">
    <text evidence="1">The sequence shown here is derived from an EMBL/GenBank/DDBJ whole genome shotgun (WGS) entry which is preliminary data.</text>
</comment>
<gene>
    <name evidence="1" type="ORF">CYL18_01150</name>
</gene>
<evidence type="ECO:0008006" key="3">
    <source>
        <dbReference type="Google" id="ProtNLM"/>
    </source>
</evidence>
<dbReference type="EMBL" id="PKOZ01000001">
    <property type="protein sequence ID" value="PQD96536.1"/>
    <property type="molecule type" value="Genomic_DNA"/>
</dbReference>
<proteinExistence type="predicted"/>